<keyword evidence="2" id="KW-0560">Oxidoreductase</keyword>
<dbReference type="Pfam" id="PF00067">
    <property type="entry name" value="p450"/>
    <property type="match status" value="2"/>
</dbReference>
<dbReference type="InterPro" id="IPR001128">
    <property type="entry name" value="Cyt_P450"/>
</dbReference>
<keyword evidence="2" id="KW-0503">Monooxygenase</keyword>
<dbReference type="SUPFAM" id="SSF48264">
    <property type="entry name" value="Cytochrome P450"/>
    <property type="match status" value="1"/>
</dbReference>
<dbReference type="InterPro" id="IPR017972">
    <property type="entry name" value="Cyt_P450_CS"/>
</dbReference>
<dbReference type="PRINTS" id="PR00359">
    <property type="entry name" value="BP450"/>
</dbReference>
<sequence length="415" mass="46876">MQVQSQGHDINLSSLPTKGDVILSEINQLRDFDPLYWSIESQCWIVSGHAEATEGFSGELPLSSTHIPASLYRAVPPEEFPKRLPNTLRYMSKIVTNLDGAEHANLRRLLVKALNRKLVESLRPYVRARVSELLDKAEAFGQIEFHEGISRMLPGAVILRLLGMAPEYLSRLKGWADGVTAALTSFNPEPAWLDRLEVITTDMLQVFQKEIEDRRINPREDLITQLLNTTEGDARLTMDEVLATLLLVIIAGHDTTNNSLTLGIRALAAHPQAWAYWRAHPEKSVDNAVELMRYIAMSTALPRIVSEDFEWHGRRLKQGQLVMLMIAGGNRDPKVYTQPEVLDFNRPNDRSLTFGPGLHHCIGHLLAKLQLSEFFNAMVERFDGVEIIEEPQFTNALVFRSVAALNVRFRPRMAN</sequence>
<keyword evidence="4" id="KW-1185">Reference proteome</keyword>
<gene>
    <name evidence="3" type="ORF">GCM10010909_06950</name>
</gene>
<dbReference type="InterPro" id="IPR036396">
    <property type="entry name" value="Cyt_P450_sf"/>
</dbReference>
<reference evidence="4" key="1">
    <citation type="journal article" date="2019" name="Int. J. Syst. Evol. Microbiol.">
        <title>The Global Catalogue of Microorganisms (GCM) 10K type strain sequencing project: providing services to taxonomists for standard genome sequencing and annotation.</title>
        <authorList>
            <consortium name="The Broad Institute Genomics Platform"/>
            <consortium name="The Broad Institute Genome Sequencing Center for Infectious Disease"/>
            <person name="Wu L."/>
            <person name="Ma J."/>
        </authorList>
    </citation>
    <scope>NUCLEOTIDE SEQUENCE [LARGE SCALE GENOMIC DNA]</scope>
    <source>
        <strain evidence="4">NBRC 112502</strain>
    </source>
</reference>
<accession>A0ABQ6A320</accession>
<name>A0ABQ6A320_9PROT</name>
<dbReference type="Gene3D" id="1.10.630.10">
    <property type="entry name" value="Cytochrome P450"/>
    <property type="match status" value="1"/>
</dbReference>
<keyword evidence="2" id="KW-0408">Iron</keyword>
<dbReference type="PANTHER" id="PTHR46696">
    <property type="entry name" value="P450, PUTATIVE (EUROFUNG)-RELATED"/>
    <property type="match status" value="1"/>
</dbReference>
<keyword evidence="2" id="KW-0349">Heme</keyword>
<comment type="caution">
    <text evidence="3">The sequence shown here is derived from an EMBL/GenBank/DDBJ whole genome shotgun (WGS) entry which is preliminary data.</text>
</comment>
<dbReference type="RefSeq" id="WP_284256581.1">
    <property type="nucleotide sequence ID" value="NZ_BSOS01000007.1"/>
</dbReference>
<keyword evidence="2" id="KW-0479">Metal-binding</keyword>
<comment type="similarity">
    <text evidence="1 2">Belongs to the cytochrome P450 family.</text>
</comment>
<dbReference type="EMBL" id="BSOS01000007">
    <property type="protein sequence ID" value="GLR66017.1"/>
    <property type="molecule type" value="Genomic_DNA"/>
</dbReference>
<evidence type="ECO:0000256" key="1">
    <source>
        <dbReference type="ARBA" id="ARBA00010617"/>
    </source>
</evidence>
<dbReference type="InterPro" id="IPR002397">
    <property type="entry name" value="Cyt_P450_B"/>
</dbReference>
<evidence type="ECO:0000256" key="2">
    <source>
        <dbReference type="RuleBase" id="RU000461"/>
    </source>
</evidence>
<protein>
    <submittedName>
        <fullName evidence="3">Cytochrome P-450 like protein</fullName>
    </submittedName>
</protein>
<dbReference type="Proteomes" id="UP001156641">
    <property type="component" value="Unassembled WGS sequence"/>
</dbReference>
<evidence type="ECO:0000313" key="3">
    <source>
        <dbReference type="EMBL" id="GLR66017.1"/>
    </source>
</evidence>
<dbReference type="PANTHER" id="PTHR46696:SF1">
    <property type="entry name" value="CYTOCHROME P450 YJIB-RELATED"/>
    <property type="match status" value="1"/>
</dbReference>
<organism evidence="3 4">
    <name type="scientific">Acidocella aquatica</name>
    <dbReference type="NCBI Taxonomy" id="1922313"/>
    <lineage>
        <taxon>Bacteria</taxon>
        <taxon>Pseudomonadati</taxon>
        <taxon>Pseudomonadota</taxon>
        <taxon>Alphaproteobacteria</taxon>
        <taxon>Acetobacterales</taxon>
        <taxon>Acidocellaceae</taxon>
        <taxon>Acidocella</taxon>
    </lineage>
</organism>
<proteinExistence type="inferred from homology"/>
<dbReference type="PROSITE" id="PS00086">
    <property type="entry name" value="CYTOCHROME_P450"/>
    <property type="match status" value="1"/>
</dbReference>
<evidence type="ECO:0000313" key="4">
    <source>
        <dbReference type="Proteomes" id="UP001156641"/>
    </source>
</evidence>